<name>A0ABV6SPV4_AZOPA</name>
<dbReference type="InterPro" id="IPR014718">
    <property type="entry name" value="GH-type_carb-bd"/>
</dbReference>
<reference evidence="1 2" key="1">
    <citation type="submission" date="2024-09" db="EMBL/GenBank/DDBJ databases">
        <authorList>
            <person name="Sun Q."/>
            <person name="Mori K."/>
        </authorList>
    </citation>
    <scope>NUCLEOTIDE SEQUENCE [LARGE SCALE GENOMIC DNA]</scope>
    <source>
        <strain evidence="1 2">NCAIM B.01794</strain>
    </source>
</reference>
<dbReference type="Pfam" id="PF14486">
    <property type="entry name" value="DUF4432"/>
    <property type="match status" value="1"/>
</dbReference>
<dbReference type="Proteomes" id="UP001589891">
    <property type="component" value="Unassembled WGS sequence"/>
</dbReference>
<protein>
    <submittedName>
        <fullName evidence="1">Aldose 1-epimerase family protein</fullName>
    </submittedName>
</protein>
<evidence type="ECO:0000313" key="2">
    <source>
        <dbReference type="Proteomes" id="UP001589891"/>
    </source>
</evidence>
<dbReference type="RefSeq" id="WP_376948387.1">
    <property type="nucleotide sequence ID" value="NZ_CP171449.1"/>
</dbReference>
<accession>A0ABV6SPV4</accession>
<dbReference type="CDD" id="cd09023">
    <property type="entry name" value="Aldose_epim_Ec_c4013"/>
    <property type="match status" value="1"/>
</dbReference>
<comment type="caution">
    <text evidence="1">The sequence shown here is derived from an EMBL/GenBank/DDBJ whole genome shotgun (WGS) entry which is preliminary data.</text>
</comment>
<proteinExistence type="predicted"/>
<dbReference type="InterPro" id="IPR027839">
    <property type="entry name" value="DUF4432"/>
</dbReference>
<gene>
    <name evidence="1" type="ORF">ACFFGX_19110</name>
</gene>
<sequence>MHKLSYLIGFTAIVSTTSALARDYILLDTDKPAQNWRIDSQQLGIQTDKPFSVSLRTLHGGRQEGVSLIDIDTGAMTITVVPTRGMNVLRAVAGDVRLGWDSPVKEVVNPAFIEQNGRGGLGWLEGFNELVTRCGYEWVGHPGTDNGELLTLHGRAANIPASKVVLSIDEQPPYAIRLRGELKEQAFKKVDFSIATELSTTPGATGFVIDDTLSNDGDYPKEYQALYHNNFGTPLLEQGARFVAPVKQVSPFNEKARGDLANWQTYRGPTKDYDETVYNLVPYGDDKGDTLAVLHNRAGDRGVRVDYNVQQLPVFSLWKNTDTAGQGYVTGLEPGTSFSYNRRFQRPLGLVPSIGPKEQRRFRVGFALLADKAAVDQAVRRVEEVQAGRPTEVREMPLVDLTKQQ</sequence>
<keyword evidence="2" id="KW-1185">Reference proteome</keyword>
<dbReference type="EMBL" id="JBHLSS010000125">
    <property type="protein sequence ID" value="MFC0711560.1"/>
    <property type="molecule type" value="Genomic_DNA"/>
</dbReference>
<organism evidence="1 2">
    <name type="scientific">Azorhizophilus paspali</name>
    <name type="common">Azotobacter paspali</name>
    <dbReference type="NCBI Taxonomy" id="69963"/>
    <lineage>
        <taxon>Bacteria</taxon>
        <taxon>Pseudomonadati</taxon>
        <taxon>Pseudomonadota</taxon>
        <taxon>Gammaproteobacteria</taxon>
        <taxon>Pseudomonadales</taxon>
        <taxon>Pseudomonadaceae</taxon>
        <taxon>Azorhizophilus</taxon>
    </lineage>
</organism>
<dbReference type="Gene3D" id="2.70.98.10">
    <property type="match status" value="1"/>
</dbReference>
<evidence type="ECO:0000313" key="1">
    <source>
        <dbReference type="EMBL" id="MFC0711560.1"/>
    </source>
</evidence>